<dbReference type="EC" id="2.3.2.27" evidence="1"/>
<keyword evidence="1" id="KW-0808">Transferase</keyword>
<dbReference type="GO" id="GO:0016567">
    <property type="term" value="P:protein ubiquitination"/>
    <property type="evidence" value="ECO:0007669"/>
    <property type="project" value="UniProtKB-UniRule"/>
</dbReference>
<keyword evidence="1" id="KW-0862">Zinc</keyword>
<proteinExistence type="inferred from homology"/>
<comment type="function">
    <text evidence="1">Ubiquitin ligase protein which is a component of the N-end rule pathway. Recognizes and binds to proteins bearing specific N-terminal residues that are destabilizing according to the N-end rule, leading to their ubiquitination and subsequent degradation.</text>
</comment>
<dbReference type="GO" id="GO:0000151">
    <property type="term" value="C:ubiquitin ligase complex"/>
    <property type="evidence" value="ECO:0007669"/>
    <property type="project" value="TreeGrafter"/>
</dbReference>
<dbReference type="EMBL" id="CACRXK020026571">
    <property type="protein sequence ID" value="CAB4040286.1"/>
    <property type="molecule type" value="Genomic_DNA"/>
</dbReference>
<dbReference type="InterPro" id="IPR039164">
    <property type="entry name" value="UBR1-like"/>
</dbReference>
<sequence>VHAYRKDNTASEMYDKDIFLMQVLLSCMDKDYFLHVVLEMFKLLPWSSSSYNVDKSDEIRINQELALAGEFLHLLIIILGEH</sequence>
<keyword evidence="1" id="KW-0833">Ubl conjugation pathway</keyword>
<comment type="catalytic activity">
    <reaction evidence="1">
        <text>S-ubiquitinyl-[E2 ubiquitin-conjugating enzyme]-L-cysteine + [acceptor protein]-L-lysine = [E2 ubiquitin-conjugating enzyme]-L-cysteine + N(6)-ubiquitinyl-[acceptor protein]-L-lysine.</text>
        <dbReference type="EC" id="2.3.2.27"/>
    </reaction>
</comment>
<organism evidence="2 3">
    <name type="scientific">Paramuricea clavata</name>
    <name type="common">Red gorgonian</name>
    <name type="synonym">Violescent sea-whip</name>
    <dbReference type="NCBI Taxonomy" id="317549"/>
    <lineage>
        <taxon>Eukaryota</taxon>
        <taxon>Metazoa</taxon>
        <taxon>Cnidaria</taxon>
        <taxon>Anthozoa</taxon>
        <taxon>Octocorallia</taxon>
        <taxon>Malacalcyonacea</taxon>
        <taxon>Plexauridae</taxon>
        <taxon>Paramuricea</taxon>
    </lineage>
</organism>
<keyword evidence="1" id="KW-0863">Zinc-finger</keyword>
<keyword evidence="1" id="KW-0479">Metal-binding</keyword>
<accession>A0A6S7K4D6</accession>
<dbReference type="GO" id="GO:0061630">
    <property type="term" value="F:ubiquitin protein ligase activity"/>
    <property type="evidence" value="ECO:0007669"/>
    <property type="project" value="UniProtKB-UniRule"/>
</dbReference>
<evidence type="ECO:0000313" key="2">
    <source>
        <dbReference type="EMBL" id="CAB4040286.1"/>
    </source>
</evidence>
<dbReference type="PANTHER" id="PTHR21497:SF24">
    <property type="entry name" value="E3 UBIQUITIN-PROTEIN LIGASE UBR1"/>
    <property type="match status" value="1"/>
</dbReference>
<dbReference type="PANTHER" id="PTHR21497">
    <property type="entry name" value="UBIQUITIN LIGASE E3 ALPHA-RELATED"/>
    <property type="match status" value="1"/>
</dbReference>
<dbReference type="OrthoDB" id="26387at2759"/>
<dbReference type="GO" id="GO:0071596">
    <property type="term" value="P:ubiquitin-dependent protein catabolic process via the N-end rule pathway"/>
    <property type="evidence" value="ECO:0007669"/>
    <property type="project" value="UniProtKB-UniRule"/>
</dbReference>
<keyword evidence="3" id="KW-1185">Reference proteome</keyword>
<feature type="non-terminal residue" evidence="2">
    <location>
        <position position="1"/>
    </location>
</feature>
<protein>
    <recommendedName>
        <fullName evidence="1">E3 ubiquitin-protein ligase</fullName>
        <ecNumber evidence="1">2.3.2.27</ecNumber>
    </recommendedName>
</protein>
<comment type="similarity">
    <text evidence="1">Belongs to the E3 ubiquitin-protein ligase UBR1-like family.</text>
</comment>
<reference evidence="2" key="1">
    <citation type="submission" date="2020-04" db="EMBL/GenBank/DDBJ databases">
        <authorList>
            <person name="Alioto T."/>
            <person name="Alioto T."/>
            <person name="Gomez Garrido J."/>
        </authorList>
    </citation>
    <scope>NUCLEOTIDE SEQUENCE</scope>
    <source>
        <strain evidence="2">A484AB</strain>
    </source>
</reference>
<dbReference type="GO" id="GO:0005737">
    <property type="term" value="C:cytoplasm"/>
    <property type="evidence" value="ECO:0007669"/>
    <property type="project" value="TreeGrafter"/>
</dbReference>
<name>A0A6S7K4D6_PARCT</name>
<comment type="caution">
    <text evidence="2">The sequence shown here is derived from an EMBL/GenBank/DDBJ whole genome shotgun (WGS) entry which is preliminary data.</text>
</comment>
<gene>
    <name evidence="2" type="ORF">PACLA_8A026707</name>
</gene>
<dbReference type="Proteomes" id="UP001152795">
    <property type="component" value="Unassembled WGS sequence"/>
</dbReference>
<evidence type="ECO:0000313" key="3">
    <source>
        <dbReference type="Proteomes" id="UP001152795"/>
    </source>
</evidence>
<dbReference type="AlphaFoldDB" id="A0A6S7K4D6"/>
<dbReference type="GO" id="GO:0008270">
    <property type="term" value="F:zinc ion binding"/>
    <property type="evidence" value="ECO:0007669"/>
    <property type="project" value="UniProtKB-UniRule"/>
</dbReference>
<evidence type="ECO:0000256" key="1">
    <source>
        <dbReference type="RuleBase" id="RU366018"/>
    </source>
</evidence>
<comment type="pathway">
    <text evidence="1">Protein modification; protein ubiquitination.</text>
</comment>